<sequence length="526" mass="54762">MSLSMLYLVILVAAATALVAVAVVRATHRLGLPALLVFLGIGLLLGEGGLGIEFDDMAAAQTLGTLALAIILIDGGLSTRFSTIRDQLRPASVLATVGVGVSVAVTTLATHFVLGFNWQIALLLGAVVASTDAAAIFSVLRGVSLPRKVSGVLEAESGLNDAPAFILVATFASTAATGQSDGWAVLGLIVWQLVIGAAIGFAVGFGGAALVRHLALPVAGLYPLTVFSLGLSAFALAGVSNASGILAAYIAALILGNSSLPHRAATASFGVGFGWVAQVGLFTMLGLLASPTSLPAAILPGIAVGLILTLLARPLSVFICLLPFRFSLPEQVLISWAGLRGAVPIVLATIPAAAHLSGAGYLWDIVFVLVVVFTLVQGPTLPWVAKRLTLSGKRHVRDLDMEAAPLDTIDGEVLSVAVPPGSQLSGMHLFELRLPEPTAVVGVVREGVLTRPNADFRIKVDDEMLVITPGRLRETVEDRLEALSQGGRLTRWHLGVEKSAPPARRRFWQRADRNGDQDTASNRNGV</sequence>
<evidence type="ECO:0000256" key="9">
    <source>
        <dbReference type="SAM" id="Phobius"/>
    </source>
</evidence>
<keyword evidence="12" id="KW-1185">Reference proteome</keyword>
<proteinExistence type="predicted"/>
<feature type="transmembrane region" description="Helical" evidence="9">
    <location>
        <begin position="91"/>
        <end position="114"/>
    </location>
</feature>
<dbReference type="Gene3D" id="3.30.70.1450">
    <property type="entry name" value="Regulator of K+ conductance, C-terminal domain"/>
    <property type="match status" value="1"/>
</dbReference>
<dbReference type="PANTHER" id="PTHR32507">
    <property type="entry name" value="NA(+)/H(+) ANTIPORTER 1"/>
    <property type="match status" value="1"/>
</dbReference>
<feature type="transmembrane region" description="Helical" evidence="9">
    <location>
        <begin position="31"/>
        <end position="52"/>
    </location>
</feature>
<keyword evidence="5 9" id="KW-0812">Transmembrane</keyword>
<comment type="caution">
    <text evidence="11">The sequence shown here is derived from an EMBL/GenBank/DDBJ whole genome shotgun (WGS) entry which is preliminary data.</text>
</comment>
<name>A0ABV8U4Z5_9ACTN</name>
<keyword evidence="2" id="KW-0813">Transport</keyword>
<evidence type="ECO:0000256" key="5">
    <source>
        <dbReference type="ARBA" id="ARBA00022692"/>
    </source>
</evidence>
<feature type="transmembrane region" description="Helical" evidence="9">
    <location>
        <begin position="267"/>
        <end position="290"/>
    </location>
</feature>
<dbReference type="Proteomes" id="UP001595823">
    <property type="component" value="Unassembled WGS sequence"/>
</dbReference>
<dbReference type="NCBIfam" id="NF003716">
    <property type="entry name" value="PRK05326.1-3"/>
    <property type="match status" value="1"/>
</dbReference>
<protein>
    <submittedName>
        <fullName evidence="11">Potassium/proton antiporter</fullName>
    </submittedName>
</protein>
<feature type="transmembrane region" description="Helical" evidence="9">
    <location>
        <begin position="6"/>
        <end position="24"/>
    </location>
</feature>
<dbReference type="InterPro" id="IPR036721">
    <property type="entry name" value="RCK_C_sf"/>
</dbReference>
<dbReference type="InterPro" id="IPR006153">
    <property type="entry name" value="Cation/H_exchanger_TM"/>
</dbReference>
<evidence type="ECO:0000313" key="12">
    <source>
        <dbReference type="Proteomes" id="UP001595823"/>
    </source>
</evidence>
<keyword evidence="8 9" id="KW-0472">Membrane</keyword>
<dbReference type="InterPro" id="IPR006037">
    <property type="entry name" value="RCK_C"/>
</dbReference>
<feature type="transmembrane region" description="Helical" evidence="9">
    <location>
        <begin position="183"/>
        <end position="211"/>
    </location>
</feature>
<dbReference type="InterPro" id="IPR038770">
    <property type="entry name" value="Na+/solute_symporter_sf"/>
</dbReference>
<dbReference type="Pfam" id="PF02080">
    <property type="entry name" value="TrkA_C"/>
    <property type="match status" value="1"/>
</dbReference>
<dbReference type="SUPFAM" id="SSF116726">
    <property type="entry name" value="TrkA C-terminal domain-like"/>
    <property type="match status" value="1"/>
</dbReference>
<dbReference type="RefSeq" id="WP_380625282.1">
    <property type="nucleotide sequence ID" value="NZ_JBHSDK010000061.1"/>
</dbReference>
<feature type="transmembrane region" description="Helical" evidence="9">
    <location>
        <begin position="333"/>
        <end position="354"/>
    </location>
</feature>
<comment type="subcellular location">
    <subcellularLocation>
        <location evidence="1">Cell membrane</location>
        <topology evidence="1">Multi-pass membrane protein</topology>
    </subcellularLocation>
</comment>
<dbReference type="PANTHER" id="PTHR32507:SF7">
    <property type="entry name" value="K(+)_H(+) ANTIPORTER NHAP2"/>
    <property type="match status" value="1"/>
</dbReference>
<feature type="domain" description="RCK C-terminal" evidence="10">
    <location>
        <begin position="401"/>
        <end position="482"/>
    </location>
</feature>
<keyword evidence="7" id="KW-0406">Ion transport</keyword>
<reference evidence="12" key="1">
    <citation type="journal article" date="2019" name="Int. J. Syst. Evol. Microbiol.">
        <title>The Global Catalogue of Microorganisms (GCM) 10K type strain sequencing project: providing services to taxonomists for standard genome sequencing and annotation.</title>
        <authorList>
            <consortium name="The Broad Institute Genomics Platform"/>
            <consortium name="The Broad Institute Genome Sequencing Center for Infectious Disease"/>
            <person name="Wu L."/>
            <person name="Ma J."/>
        </authorList>
    </citation>
    <scope>NUCLEOTIDE SEQUENCE [LARGE SCALE GENOMIC DNA]</scope>
    <source>
        <strain evidence="12">IBRC-M 10908</strain>
    </source>
</reference>
<evidence type="ECO:0000313" key="11">
    <source>
        <dbReference type="EMBL" id="MFC4337867.1"/>
    </source>
</evidence>
<dbReference type="NCBIfam" id="NF003715">
    <property type="entry name" value="PRK05326.1-2"/>
    <property type="match status" value="1"/>
</dbReference>
<feature type="transmembrane region" description="Helical" evidence="9">
    <location>
        <begin position="58"/>
        <end position="79"/>
    </location>
</feature>
<dbReference type="Gene3D" id="1.20.1530.20">
    <property type="match status" value="1"/>
</dbReference>
<keyword evidence="4" id="KW-1003">Cell membrane</keyword>
<dbReference type="EMBL" id="JBHSDK010000061">
    <property type="protein sequence ID" value="MFC4337867.1"/>
    <property type="molecule type" value="Genomic_DNA"/>
</dbReference>
<organism evidence="11 12">
    <name type="scientific">Salininema proteolyticum</name>
    <dbReference type="NCBI Taxonomy" id="1607685"/>
    <lineage>
        <taxon>Bacteria</taxon>
        <taxon>Bacillati</taxon>
        <taxon>Actinomycetota</taxon>
        <taxon>Actinomycetes</taxon>
        <taxon>Glycomycetales</taxon>
        <taxon>Glycomycetaceae</taxon>
        <taxon>Salininema</taxon>
    </lineage>
</organism>
<evidence type="ECO:0000256" key="2">
    <source>
        <dbReference type="ARBA" id="ARBA00022448"/>
    </source>
</evidence>
<feature type="transmembrane region" description="Helical" evidence="9">
    <location>
        <begin position="120"/>
        <end position="140"/>
    </location>
</feature>
<dbReference type="Pfam" id="PF00999">
    <property type="entry name" value="Na_H_Exchanger"/>
    <property type="match status" value="1"/>
</dbReference>
<keyword evidence="3" id="KW-0050">Antiport</keyword>
<evidence type="ECO:0000259" key="10">
    <source>
        <dbReference type="PROSITE" id="PS51202"/>
    </source>
</evidence>
<feature type="transmembrane region" description="Helical" evidence="9">
    <location>
        <begin position="296"/>
        <end position="321"/>
    </location>
</feature>
<dbReference type="PROSITE" id="PS51202">
    <property type="entry name" value="RCK_C"/>
    <property type="match status" value="1"/>
</dbReference>
<keyword evidence="6 9" id="KW-1133">Transmembrane helix</keyword>
<gene>
    <name evidence="11" type="ORF">ACFPET_21980</name>
</gene>
<evidence type="ECO:0000256" key="4">
    <source>
        <dbReference type="ARBA" id="ARBA00022475"/>
    </source>
</evidence>
<evidence type="ECO:0000256" key="8">
    <source>
        <dbReference type="ARBA" id="ARBA00023136"/>
    </source>
</evidence>
<evidence type="ECO:0000256" key="6">
    <source>
        <dbReference type="ARBA" id="ARBA00022989"/>
    </source>
</evidence>
<evidence type="ECO:0000256" key="7">
    <source>
        <dbReference type="ARBA" id="ARBA00023065"/>
    </source>
</evidence>
<feature type="transmembrane region" description="Helical" evidence="9">
    <location>
        <begin position="231"/>
        <end position="255"/>
    </location>
</feature>
<feature type="transmembrane region" description="Helical" evidence="9">
    <location>
        <begin position="360"/>
        <end position="385"/>
    </location>
</feature>
<evidence type="ECO:0000256" key="1">
    <source>
        <dbReference type="ARBA" id="ARBA00004651"/>
    </source>
</evidence>
<evidence type="ECO:0000256" key="3">
    <source>
        <dbReference type="ARBA" id="ARBA00022449"/>
    </source>
</evidence>
<accession>A0ABV8U4Z5</accession>